<dbReference type="GO" id="GO:0008720">
    <property type="term" value="F:D-lactate dehydrogenase (NAD+) activity"/>
    <property type="evidence" value="ECO:0007669"/>
    <property type="project" value="TreeGrafter"/>
</dbReference>
<keyword evidence="4" id="KW-1185">Reference proteome</keyword>
<dbReference type="PROSITE" id="PS51387">
    <property type="entry name" value="FAD_PCMH"/>
    <property type="match status" value="1"/>
</dbReference>
<evidence type="ECO:0000313" key="3">
    <source>
        <dbReference type="EMBL" id="APE36769.1"/>
    </source>
</evidence>
<organism evidence="3 4">
    <name type="scientific">Nocardia mangyaensis</name>
    <dbReference type="NCBI Taxonomy" id="2213200"/>
    <lineage>
        <taxon>Bacteria</taxon>
        <taxon>Bacillati</taxon>
        <taxon>Actinomycetota</taxon>
        <taxon>Actinomycetes</taxon>
        <taxon>Mycobacteriales</taxon>
        <taxon>Nocardiaceae</taxon>
        <taxon>Nocardia</taxon>
    </lineage>
</organism>
<evidence type="ECO:0000313" key="4">
    <source>
        <dbReference type="Proteomes" id="UP000183810"/>
    </source>
</evidence>
<dbReference type="RefSeq" id="WP_071929952.1">
    <property type="nucleotide sequence ID" value="NZ_CP018082.1"/>
</dbReference>
<feature type="region of interest" description="Disordered" evidence="1">
    <location>
        <begin position="1"/>
        <end position="33"/>
    </location>
</feature>
<feature type="domain" description="FAD-binding PCMH-type" evidence="2">
    <location>
        <begin position="44"/>
        <end position="224"/>
    </location>
</feature>
<dbReference type="AlphaFoldDB" id="A0A1J0VXN6"/>
<dbReference type="InterPro" id="IPR036318">
    <property type="entry name" value="FAD-bd_PCMH-like_sf"/>
</dbReference>
<dbReference type="GO" id="GO:0071949">
    <property type="term" value="F:FAD binding"/>
    <property type="evidence" value="ECO:0007669"/>
    <property type="project" value="InterPro"/>
</dbReference>
<dbReference type="GO" id="GO:1903457">
    <property type="term" value="P:lactate catabolic process"/>
    <property type="evidence" value="ECO:0007669"/>
    <property type="project" value="TreeGrafter"/>
</dbReference>
<sequence>MSPTEALARLRTDLGPIDHSTDTRKLRSKSRDRFAQSPVLRDLLRGRNAEIFIAPRSKQELRTAVAACARHRIPITVRGAGSGQFGQGVPLSGGAVIDVTALAGVVGWHGDRGRQLPRTVRALTGTVVADIDAAIRPSGWELRMHPSTAQQATIGGYIAGGHAGIGSCQWGILRDTGNITALEVMTVEEHPRLIELRGRDVNTVHHAYGANGIITEVELPVSPAWEWHELVISFPEFEQAARFSVDICHSDGVLKKVVSPHAHPLPQYFPDLAGLIPDGQAMVLLMAAVQSVPNVEDLVHANGGQIRYRCLEGKGSYGAPLYEFTWGHSMMHYQRRNKKLIGLLALYPQEDLYASILRVHREFGELGPLHLEMKRIDGGLSCQGSPVFEFESQEQLAAITEQLQRAGLFIANTHTPVLGASGMKPWGPKEAAFKREFDPYGLLAQGKADDVVVEDTVSTSTALPNSGWSYRLSN</sequence>
<dbReference type="SUPFAM" id="SSF56176">
    <property type="entry name" value="FAD-binding/transporter-associated domain-like"/>
    <property type="match status" value="1"/>
</dbReference>
<accession>A0A1J0VXN6</accession>
<evidence type="ECO:0000259" key="2">
    <source>
        <dbReference type="PROSITE" id="PS51387"/>
    </source>
</evidence>
<dbReference type="InterPro" id="IPR016166">
    <property type="entry name" value="FAD-bd_PCMH"/>
</dbReference>
<name>A0A1J0VXN6_9NOCA</name>
<dbReference type="PANTHER" id="PTHR11748">
    <property type="entry name" value="D-LACTATE DEHYDROGENASE"/>
    <property type="match status" value="1"/>
</dbReference>
<dbReference type="Pfam" id="PF01565">
    <property type="entry name" value="FAD_binding_4"/>
    <property type="match status" value="1"/>
</dbReference>
<gene>
    <name evidence="3" type="ORF">BOX37_25745</name>
</gene>
<dbReference type="PANTHER" id="PTHR11748:SF119">
    <property type="entry name" value="D-2-HYDROXYGLUTARATE DEHYDROGENASE"/>
    <property type="match status" value="1"/>
</dbReference>
<proteinExistence type="predicted"/>
<dbReference type="KEGG" id="nsl:BOX37_25745"/>
<protein>
    <recommendedName>
        <fullName evidence="2">FAD-binding PCMH-type domain-containing protein</fullName>
    </recommendedName>
</protein>
<dbReference type="InterPro" id="IPR016169">
    <property type="entry name" value="FAD-bd_PCMH_sub2"/>
</dbReference>
<dbReference type="Gene3D" id="3.30.465.10">
    <property type="match status" value="1"/>
</dbReference>
<dbReference type="EMBL" id="CP018082">
    <property type="protein sequence ID" value="APE36769.1"/>
    <property type="molecule type" value="Genomic_DNA"/>
</dbReference>
<feature type="compositionally biased region" description="Basic and acidic residues" evidence="1">
    <location>
        <begin position="19"/>
        <end position="33"/>
    </location>
</feature>
<dbReference type="GO" id="GO:0004458">
    <property type="term" value="F:D-lactate dehydrogenase (cytochrome) activity"/>
    <property type="evidence" value="ECO:0007669"/>
    <property type="project" value="TreeGrafter"/>
</dbReference>
<evidence type="ECO:0000256" key="1">
    <source>
        <dbReference type="SAM" id="MobiDB-lite"/>
    </source>
</evidence>
<dbReference type="Proteomes" id="UP000183810">
    <property type="component" value="Chromosome"/>
</dbReference>
<dbReference type="OrthoDB" id="9811261at2"/>
<reference evidence="3" key="1">
    <citation type="submission" date="2016-11" db="EMBL/GenBank/DDBJ databases">
        <authorList>
            <person name="Jaros S."/>
            <person name="Januszkiewicz K."/>
            <person name="Wedrychowicz H."/>
        </authorList>
    </citation>
    <scope>NUCLEOTIDE SEQUENCE [LARGE SCALE GENOMIC DNA]</scope>
    <source>
        <strain evidence="3">Y48</strain>
    </source>
</reference>
<dbReference type="InterPro" id="IPR006094">
    <property type="entry name" value="Oxid_FAD_bind_N"/>
</dbReference>